<dbReference type="EMBL" id="VIWT01000001">
    <property type="protein sequence ID" value="TWF98937.1"/>
    <property type="molecule type" value="Genomic_DNA"/>
</dbReference>
<organism evidence="1 2">
    <name type="scientific">Kitasatospora viridis</name>
    <dbReference type="NCBI Taxonomy" id="281105"/>
    <lineage>
        <taxon>Bacteria</taxon>
        <taxon>Bacillati</taxon>
        <taxon>Actinomycetota</taxon>
        <taxon>Actinomycetes</taxon>
        <taxon>Kitasatosporales</taxon>
        <taxon>Streptomycetaceae</taxon>
        <taxon>Kitasatospora</taxon>
    </lineage>
</organism>
<gene>
    <name evidence="1" type="ORF">FHX73_112767</name>
</gene>
<proteinExistence type="predicted"/>
<comment type="caution">
    <text evidence="1">The sequence shown here is derived from an EMBL/GenBank/DDBJ whole genome shotgun (WGS) entry which is preliminary data.</text>
</comment>
<accession>A0A561UHV1</accession>
<dbReference type="InterPro" id="IPR038765">
    <property type="entry name" value="Papain-like_cys_pep_sf"/>
</dbReference>
<sequence length="310" mass="33800">MVAEDGPGAPVTDRVAELVERVLRVPDGHRVYTESYERALGVYRIPRELLDSCLDLGLPHAEVDSQLCFDRTDIDNVVIGLSVASPRVNGLRRIGNAFAGLAAAGEEELVLEVSARCPEPGHPGPCAFALAVAAGPPAGAVERLTEQQFRIALTRPPVAPRRVDFPAPWRAAVDELADVRFHVLPDALSHDLGFLRETRLADCRLASRRLVASVRAEGGSARAATGLILVKPFPIYHWWVEAVIDGERTAVDPFFLRVLGELGITDPARWPDDLAMSGVYWFTSSPGERDEVASLTTHHGVRAREMAILR</sequence>
<reference evidence="1 2" key="1">
    <citation type="submission" date="2019-06" db="EMBL/GenBank/DDBJ databases">
        <title>Sequencing the genomes of 1000 actinobacteria strains.</title>
        <authorList>
            <person name="Klenk H.-P."/>
        </authorList>
    </citation>
    <scope>NUCLEOTIDE SEQUENCE [LARGE SCALE GENOMIC DNA]</scope>
    <source>
        <strain evidence="1 2">DSM 44826</strain>
    </source>
</reference>
<evidence type="ECO:0000313" key="1">
    <source>
        <dbReference type="EMBL" id="TWF98937.1"/>
    </source>
</evidence>
<protein>
    <submittedName>
        <fullName evidence="1">Uncharacterized protein</fullName>
    </submittedName>
</protein>
<evidence type="ECO:0000313" key="2">
    <source>
        <dbReference type="Proteomes" id="UP000317940"/>
    </source>
</evidence>
<keyword evidence="2" id="KW-1185">Reference proteome</keyword>
<dbReference type="AlphaFoldDB" id="A0A561UHV1"/>
<dbReference type="Proteomes" id="UP000317940">
    <property type="component" value="Unassembled WGS sequence"/>
</dbReference>
<name>A0A561UHV1_9ACTN</name>
<dbReference type="SUPFAM" id="SSF54001">
    <property type="entry name" value="Cysteine proteinases"/>
    <property type="match status" value="1"/>
</dbReference>